<keyword evidence="2" id="KW-0560">Oxidoreductase</keyword>
<proteinExistence type="predicted"/>
<dbReference type="EMBL" id="JAHWGI010001439">
    <property type="protein sequence ID" value="KAK3932683.1"/>
    <property type="molecule type" value="Genomic_DNA"/>
</dbReference>
<comment type="caution">
    <text evidence="2">The sequence shown here is derived from an EMBL/GenBank/DDBJ whole genome shotgun (WGS) entry which is preliminary data.</text>
</comment>
<reference evidence="2" key="2">
    <citation type="journal article" date="2023" name="BMC Genomics">
        <title>Pest status, molecular evolution, and epigenetic factors derived from the genome assembly of Frankliniella fusca, a thysanopteran phytovirus vector.</title>
        <authorList>
            <person name="Catto M.A."/>
            <person name="Labadie P.E."/>
            <person name="Jacobson A.L."/>
            <person name="Kennedy G.G."/>
            <person name="Srinivasan R."/>
            <person name="Hunt B.G."/>
        </authorList>
    </citation>
    <scope>NUCLEOTIDE SEQUENCE</scope>
    <source>
        <strain evidence="2">PL_HMW_Pooled</strain>
    </source>
</reference>
<keyword evidence="2" id="KW-0223">Dioxygenase</keyword>
<keyword evidence="3" id="KW-1185">Reference proteome</keyword>
<evidence type="ECO:0000313" key="2">
    <source>
        <dbReference type="EMBL" id="KAK3932683.1"/>
    </source>
</evidence>
<sequence length="507" mass="57134">MSEDQWQNLLDLYEEPVQETQDVSEHPPPEADVVVEIQENQDSDSESGVNLEHSASLAVMALRGITYMTGTAIRSFQEQCFSLMQQTASLLKAKDKFGLIPSQEINVAEPRFDVRQHSKRPRLETVQIPRSFQYVCVIGILKSVMSNPVLRNLIMSEKSSVDGYIRSFRDGSLYADLPPDLKGAIRIILYVDDLEILQGLSVVAGVYKVAGIYFGIQNLPPEVNALLTSIFVTALAYAADAKDHEVWEPFLRDMRILETEGAETLVDGEPFHFKAVLIAQIGDTDSAHQLLGLGGPSFGLFCRCCYVKRKEMWRNGLALGEPRTLQQHLVDASRGGTAQAIKTTGVRKEPLIHGLRFFDAVKCSVFDSFHDIHQGIAKMEVKLALRHYIHVKRYFTEQTLNSRLHFFDYGFPDRKNKPSAYLTEEYISNLKGYNLHLTGSQMWLFLRAFGLLFGDLVPEDDKFMTLISLLNQITQIVFAHAITESDLVHLSSVIEAHHAFHGQTRTN</sequence>
<reference evidence="2" key="1">
    <citation type="submission" date="2021-07" db="EMBL/GenBank/DDBJ databases">
        <authorList>
            <person name="Catto M.A."/>
            <person name="Jacobson A."/>
            <person name="Kennedy G."/>
            <person name="Labadie P."/>
            <person name="Hunt B.G."/>
            <person name="Srinivasan R."/>
        </authorList>
    </citation>
    <scope>NUCLEOTIDE SEQUENCE</scope>
    <source>
        <strain evidence="2">PL_HMW_Pooled</strain>
        <tissue evidence="2">Head</tissue>
    </source>
</reference>
<dbReference type="AlphaFoldDB" id="A0AAE1I458"/>
<accession>A0AAE1I458</accession>
<gene>
    <name evidence="2" type="ORF">KUF71_002653</name>
</gene>
<organism evidence="2 3">
    <name type="scientific">Frankliniella fusca</name>
    <dbReference type="NCBI Taxonomy" id="407009"/>
    <lineage>
        <taxon>Eukaryota</taxon>
        <taxon>Metazoa</taxon>
        <taxon>Ecdysozoa</taxon>
        <taxon>Arthropoda</taxon>
        <taxon>Hexapoda</taxon>
        <taxon>Insecta</taxon>
        <taxon>Pterygota</taxon>
        <taxon>Neoptera</taxon>
        <taxon>Paraneoptera</taxon>
        <taxon>Thysanoptera</taxon>
        <taxon>Terebrantia</taxon>
        <taxon>Thripoidea</taxon>
        <taxon>Thripidae</taxon>
        <taxon>Frankliniella</taxon>
    </lineage>
</organism>
<feature type="region of interest" description="Disordered" evidence="1">
    <location>
        <begin position="1"/>
        <end position="28"/>
    </location>
</feature>
<protein>
    <submittedName>
        <fullName evidence="2">1,2-dihydroxy-3-keto-5-methylthiopentene dioxygenase</fullName>
    </submittedName>
</protein>
<dbReference type="Proteomes" id="UP001219518">
    <property type="component" value="Unassembled WGS sequence"/>
</dbReference>
<name>A0AAE1I458_9NEOP</name>
<evidence type="ECO:0000256" key="1">
    <source>
        <dbReference type="SAM" id="MobiDB-lite"/>
    </source>
</evidence>
<dbReference type="GO" id="GO:0051213">
    <property type="term" value="F:dioxygenase activity"/>
    <property type="evidence" value="ECO:0007669"/>
    <property type="project" value="UniProtKB-KW"/>
</dbReference>
<evidence type="ECO:0000313" key="3">
    <source>
        <dbReference type="Proteomes" id="UP001219518"/>
    </source>
</evidence>